<evidence type="ECO:0000259" key="4">
    <source>
        <dbReference type="Pfam" id="PF16113"/>
    </source>
</evidence>
<dbReference type="AlphaFoldDB" id="A0A371GWJ8"/>
<gene>
    <name evidence="5" type="ORF">CR513_22627</name>
</gene>
<comment type="caution">
    <text evidence="5">The sequence shown here is derived from an EMBL/GenBank/DDBJ whole genome shotgun (WGS) entry which is preliminary data.</text>
</comment>
<feature type="region of interest" description="Disordered" evidence="3">
    <location>
        <begin position="161"/>
        <end position="186"/>
    </location>
</feature>
<evidence type="ECO:0000256" key="1">
    <source>
        <dbReference type="ARBA" id="ARBA00022801"/>
    </source>
</evidence>
<comment type="catalytic activity">
    <reaction evidence="2">
        <text>3-hydroxy-2-methylpropanoyl-CoA + H2O = 3-hydroxy-2-methylpropanoate + CoA + H(+)</text>
        <dbReference type="Rhea" id="RHEA:20888"/>
        <dbReference type="ChEBI" id="CHEBI:11805"/>
        <dbReference type="ChEBI" id="CHEBI:15377"/>
        <dbReference type="ChEBI" id="CHEBI:15378"/>
        <dbReference type="ChEBI" id="CHEBI:57287"/>
        <dbReference type="ChEBI" id="CHEBI:57340"/>
        <dbReference type="EC" id="3.1.2.4"/>
    </reaction>
</comment>
<dbReference type="EMBL" id="QJKJ01004249">
    <property type="protein sequence ID" value="RDX94932.1"/>
    <property type="molecule type" value="Genomic_DNA"/>
</dbReference>
<organism evidence="5 6">
    <name type="scientific">Mucuna pruriens</name>
    <name type="common">Velvet bean</name>
    <name type="synonym">Dolichos pruriens</name>
    <dbReference type="NCBI Taxonomy" id="157652"/>
    <lineage>
        <taxon>Eukaryota</taxon>
        <taxon>Viridiplantae</taxon>
        <taxon>Streptophyta</taxon>
        <taxon>Embryophyta</taxon>
        <taxon>Tracheophyta</taxon>
        <taxon>Spermatophyta</taxon>
        <taxon>Magnoliopsida</taxon>
        <taxon>eudicotyledons</taxon>
        <taxon>Gunneridae</taxon>
        <taxon>Pentapetalae</taxon>
        <taxon>rosids</taxon>
        <taxon>fabids</taxon>
        <taxon>Fabales</taxon>
        <taxon>Fabaceae</taxon>
        <taxon>Papilionoideae</taxon>
        <taxon>50 kb inversion clade</taxon>
        <taxon>NPAAA clade</taxon>
        <taxon>indigoferoid/millettioid clade</taxon>
        <taxon>Phaseoleae</taxon>
        <taxon>Mucuna</taxon>
    </lineage>
</organism>
<dbReference type="EC" id="3.1.2.4" evidence="2"/>
<evidence type="ECO:0000256" key="3">
    <source>
        <dbReference type="SAM" id="MobiDB-lite"/>
    </source>
</evidence>
<reference evidence="5" key="1">
    <citation type="submission" date="2018-05" db="EMBL/GenBank/DDBJ databases">
        <title>Draft genome of Mucuna pruriens seed.</title>
        <authorList>
            <person name="Nnadi N.E."/>
            <person name="Vos R."/>
            <person name="Hasami M.H."/>
            <person name="Devisetty U.K."/>
            <person name="Aguiy J.C."/>
        </authorList>
    </citation>
    <scope>NUCLEOTIDE SEQUENCE [LARGE SCALE GENOMIC DNA]</scope>
    <source>
        <strain evidence="5">JCA_2017</strain>
    </source>
</reference>
<feature type="non-terminal residue" evidence="5">
    <location>
        <position position="1"/>
    </location>
</feature>
<name>A0A371GWJ8_MUCPR</name>
<dbReference type="GO" id="GO:0003860">
    <property type="term" value="F:3-hydroxyisobutyryl-CoA hydrolase activity"/>
    <property type="evidence" value="ECO:0007669"/>
    <property type="project" value="UniProtKB-UniRule"/>
</dbReference>
<comment type="function">
    <text evidence="2">Hydrolyzes 3-hydroxyisobutyryl-CoA (HIBYL-CoA), a saline catabolite. Has high activity toward isobutyryl-CoA. Could be an isobutyryl-CoA dehydrogenase that functions in valine catabolism.</text>
</comment>
<dbReference type="PANTHER" id="PTHR43176:SF14">
    <property type="entry name" value="SMALL RIBOSOMAL SUBUNIT PROTEIN MS47"/>
    <property type="match status" value="1"/>
</dbReference>
<dbReference type="InterPro" id="IPR045004">
    <property type="entry name" value="ECH_dom"/>
</dbReference>
<keyword evidence="1 2" id="KW-0378">Hydrolase</keyword>
<dbReference type="Pfam" id="PF16113">
    <property type="entry name" value="ECH_2"/>
    <property type="match status" value="1"/>
</dbReference>
<sequence length="224" mass="25204">MVAILDRITMGCGSGSGISLPGMFRVVTDKTIFSHPEAQTGYLGEYLAGDKLNGVEMIACHLATHYSLNARLALLEEHLSKLITDEPCCCIGKVDESYQVKCITVIPLSHIHSAMKRNFNPWYVYSYLKIYITIIYNSCKYQKNPGFSLRAKNNSTKMKLQDPKRTAIETDPGSEERKLQGPKQTVEKIDSRSDCNRLGIYKAQNGQSKRPIRGPTIIYDLQTY</sequence>
<dbReference type="GO" id="GO:0006574">
    <property type="term" value="P:L-valine catabolic process"/>
    <property type="evidence" value="ECO:0007669"/>
    <property type="project" value="UniProtKB-UniRule"/>
</dbReference>
<proteinExistence type="inferred from homology"/>
<dbReference type="STRING" id="157652.A0A371GWJ8"/>
<comment type="pathway">
    <text evidence="2">Amino-acid degradation; L-valine degradation.</text>
</comment>
<dbReference type="InterPro" id="IPR032259">
    <property type="entry name" value="HIBYL-CoA-H"/>
</dbReference>
<accession>A0A371GWJ8</accession>
<evidence type="ECO:0000256" key="2">
    <source>
        <dbReference type="RuleBase" id="RU369070"/>
    </source>
</evidence>
<dbReference type="Proteomes" id="UP000257109">
    <property type="component" value="Unassembled WGS sequence"/>
</dbReference>
<dbReference type="PANTHER" id="PTHR43176">
    <property type="entry name" value="3-HYDROXYISOBUTYRYL-COA HYDROLASE-RELATED"/>
    <property type="match status" value="1"/>
</dbReference>
<feature type="domain" description="Enoyl-CoA hydratase/isomerase" evidence="4">
    <location>
        <begin position="1"/>
        <end position="86"/>
    </location>
</feature>
<protein>
    <recommendedName>
        <fullName evidence="2">3-hydroxyisobutyryl-CoA hydrolase</fullName>
        <shortName evidence="2">HIB-CoA hydrolase</shortName>
        <shortName evidence="2">HIBYL-CoA-H</shortName>
        <ecNumber evidence="2">3.1.2.4</ecNumber>
    </recommendedName>
    <alternativeName>
        <fullName evidence="2">3-hydroxyisobutyryl-coenzyme A hydrolase</fullName>
    </alternativeName>
</protein>
<keyword evidence="6" id="KW-1185">Reference proteome</keyword>
<comment type="similarity">
    <text evidence="2">Belongs to the enoyl-CoA hydratase/isomerase family.</text>
</comment>
<dbReference type="Gene3D" id="3.90.226.10">
    <property type="entry name" value="2-enoyl-CoA Hydratase, Chain A, domain 1"/>
    <property type="match status" value="1"/>
</dbReference>
<evidence type="ECO:0000313" key="5">
    <source>
        <dbReference type="EMBL" id="RDX94932.1"/>
    </source>
</evidence>
<evidence type="ECO:0000313" key="6">
    <source>
        <dbReference type="Proteomes" id="UP000257109"/>
    </source>
</evidence>